<accession>B8MCJ6</accession>
<organism evidence="7 8">
    <name type="scientific">Talaromyces stipitatus (strain ATCC 10500 / CBS 375.48 / QM 6759 / NRRL 1006)</name>
    <name type="common">Penicillium stipitatum</name>
    <dbReference type="NCBI Taxonomy" id="441959"/>
    <lineage>
        <taxon>Eukaryota</taxon>
        <taxon>Fungi</taxon>
        <taxon>Dikarya</taxon>
        <taxon>Ascomycota</taxon>
        <taxon>Pezizomycotina</taxon>
        <taxon>Eurotiomycetes</taxon>
        <taxon>Eurotiomycetidae</taxon>
        <taxon>Eurotiales</taxon>
        <taxon>Trichocomaceae</taxon>
        <taxon>Talaromyces</taxon>
        <taxon>Talaromyces sect. Talaromyces</taxon>
    </lineage>
</organism>
<dbReference type="EMBL" id="EQ962655">
    <property type="protein sequence ID" value="EED18812.1"/>
    <property type="molecule type" value="Genomic_DNA"/>
</dbReference>
<dbReference type="GO" id="GO:0071949">
    <property type="term" value="F:FAD binding"/>
    <property type="evidence" value="ECO:0007669"/>
    <property type="project" value="InterPro"/>
</dbReference>
<keyword evidence="4" id="KW-0274">FAD</keyword>
<sequence>MGLIDSIVSATLVSAYLGAGSAVNVNDLAPSLTAAGTTVTSKSSYVPPLFHGEIIQLTDQALADAAIQIHNATISDLFSFGTHANNTSESPGHLHSCKVLPGDPSWPSDDVWETSSSLLGNRLIRVVPLAASCYPDWPNYNLESCATVVGQWLNSSLHTGDPTSIMYPLYEGRSCMASGFNYTGTCLQGAYPSFVVNASTVAQIQLAVNFARNSNIRLVVKNTDHDFIGKGSGKGALSIWTHWLKDKAYYPSFTAANGYQGPAIKFGAGIQVFEAYEFAKGFGVTVIGGEAITVGLAGGYTAGGGRSPLSSLYGMAADQVLALEVVLADGSFVTATAKENPDIYWILRGGGGSTIGVVVSLTTRVYAQLQTTTATFNFTVANTPSVDAFWSAVQSYIDNIERFVDAGTFGYYDVVASAIEFGTDYTGDRDYYFRMQSFVAPNMTIPRLRSCWIPGSELSMS</sequence>
<dbReference type="SUPFAM" id="SSF56176">
    <property type="entry name" value="FAD-binding/transporter-associated domain-like"/>
    <property type="match status" value="1"/>
</dbReference>
<dbReference type="PANTHER" id="PTHR42973">
    <property type="entry name" value="BINDING OXIDOREDUCTASE, PUTATIVE (AFU_ORTHOLOGUE AFUA_1G17690)-RELATED"/>
    <property type="match status" value="1"/>
</dbReference>
<keyword evidence="5" id="KW-0560">Oxidoreductase</keyword>
<dbReference type="PROSITE" id="PS51387">
    <property type="entry name" value="FAD_PCMH"/>
    <property type="match status" value="1"/>
</dbReference>
<evidence type="ECO:0000256" key="3">
    <source>
        <dbReference type="ARBA" id="ARBA00022630"/>
    </source>
</evidence>
<keyword evidence="3" id="KW-0285">Flavoprotein</keyword>
<dbReference type="Gene3D" id="3.30.465.10">
    <property type="match status" value="1"/>
</dbReference>
<dbReference type="PhylomeDB" id="B8MCJ6"/>
<gene>
    <name evidence="7" type="ORF">TSTA_125280</name>
</gene>
<dbReference type="InterPro" id="IPR050416">
    <property type="entry name" value="FAD-linked_Oxidoreductase"/>
</dbReference>
<reference evidence="8" key="1">
    <citation type="journal article" date="2015" name="Genome Announc.">
        <title>Genome sequence of the AIDS-associated pathogen Penicillium marneffei (ATCC18224) and its near taxonomic relative Talaromyces stipitatus (ATCC10500).</title>
        <authorList>
            <person name="Nierman W.C."/>
            <person name="Fedorova-Abrams N.D."/>
            <person name="Andrianopoulos A."/>
        </authorList>
    </citation>
    <scope>NUCLEOTIDE SEQUENCE [LARGE SCALE GENOMIC DNA]</scope>
    <source>
        <strain evidence="8">ATCC 10500 / CBS 375.48 / QM 6759 / NRRL 1006</strain>
    </source>
</reference>
<evidence type="ECO:0000256" key="4">
    <source>
        <dbReference type="ARBA" id="ARBA00022827"/>
    </source>
</evidence>
<name>B8MCJ6_TALSN</name>
<dbReference type="InterPro" id="IPR016169">
    <property type="entry name" value="FAD-bd_PCMH_sub2"/>
</dbReference>
<evidence type="ECO:0000313" key="8">
    <source>
        <dbReference type="Proteomes" id="UP000001745"/>
    </source>
</evidence>
<dbReference type="GeneID" id="8100307"/>
<feature type="domain" description="FAD-binding PCMH-type" evidence="6">
    <location>
        <begin position="188"/>
        <end position="368"/>
    </location>
</feature>
<comment type="similarity">
    <text evidence="2">Belongs to the oxygen-dependent FAD-linked oxidoreductase family.</text>
</comment>
<dbReference type="Pfam" id="PF01565">
    <property type="entry name" value="FAD_binding_4"/>
    <property type="match status" value="1"/>
</dbReference>
<dbReference type="InterPro" id="IPR006094">
    <property type="entry name" value="Oxid_FAD_bind_N"/>
</dbReference>
<dbReference type="PANTHER" id="PTHR42973:SF39">
    <property type="entry name" value="FAD-BINDING PCMH-TYPE DOMAIN-CONTAINING PROTEIN"/>
    <property type="match status" value="1"/>
</dbReference>
<evidence type="ECO:0000313" key="7">
    <source>
        <dbReference type="EMBL" id="EED18812.1"/>
    </source>
</evidence>
<protein>
    <recommendedName>
        <fullName evidence="6">FAD-binding PCMH-type domain-containing protein</fullName>
    </recommendedName>
</protein>
<dbReference type="HOGENOM" id="CLU_018354_4_2_1"/>
<evidence type="ECO:0000256" key="1">
    <source>
        <dbReference type="ARBA" id="ARBA00001974"/>
    </source>
</evidence>
<dbReference type="RefSeq" id="XP_002482804.1">
    <property type="nucleotide sequence ID" value="XM_002482759.1"/>
</dbReference>
<proteinExistence type="inferred from homology"/>
<evidence type="ECO:0000256" key="2">
    <source>
        <dbReference type="ARBA" id="ARBA00005466"/>
    </source>
</evidence>
<dbReference type="OMA" id="FGTHANN"/>
<dbReference type="InterPro" id="IPR016166">
    <property type="entry name" value="FAD-bd_PCMH"/>
</dbReference>
<keyword evidence="8" id="KW-1185">Reference proteome</keyword>
<comment type="cofactor">
    <cofactor evidence="1">
        <name>FAD</name>
        <dbReference type="ChEBI" id="CHEBI:57692"/>
    </cofactor>
</comment>
<dbReference type="VEuPathDB" id="FungiDB:TSTA_125280"/>
<evidence type="ECO:0000259" key="6">
    <source>
        <dbReference type="PROSITE" id="PS51387"/>
    </source>
</evidence>
<dbReference type="InParanoid" id="B8MCJ6"/>
<dbReference type="OrthoDB" id="9983560at2759"/>
<dbReference type="STRING" id="441959.B8MCJ6"/>
<dbReference type="Proteomes" id="UP000001745">
    <property type="component" value="Unassembled WGS sequence"/>
</dbReference>
<dbReference type="eggNOG" id="ENOG502SIKZ">
    <property type="taxonomic scope" value="Eukaryota"/>
</dbReference>
<dbReference type="AlphaFoldDB" id="B8MCJ6"/>
<dbReference type="InterPro" id="IPR036318">
    <property type="entry name" value="FAD-bd_PCMH-like_sf"/>
</dbReference>
<evidence type="ECO:0000256" key="5">
    <source>
        <dbReference type="ARBA" id="ARBA00023002"/>
    </source>
</evidence>
<dbReference type="GO" id="GO:0016491">
    <property type="term" value="F:oxidoreductase activity"/>
    <property type="evidence" value="ECO:0007669"/>
    <property type="project" value="UniProtKB-KW"/>
</dbReference>